<proteinExistence type="inferred from homology"/>
<dbReference type="Gene3D" id="1.10.10.10">
    <property type="entry name" value="Winged helix-like DNA-binding domain superfamily/Winged helix DNA-binding domain"/>
    <property type="match status" value="1"/>
</dbReference>
<dbReference type="InterPro" id="IPR000600">
    <property type="entry name" value="ROK"/>
</dbReference>
<comment type="similarity">
    <text evidence="1">Belongs to the ROK (NagC/XylR) family.</text>
</comment>
<dbReference type="SUPFAM" id="SSF46785">
    <property type="entry name" value="Winged helix' DNA-binding domain"/>
    <property type="match status" value="1"/>
</dbReference>
<evidence type="ECO:0000256" key="1">
    <source>
        <dbReference type="ARBA" id="ARBA00006479"/>
    </source>
</evidence>
<keyword evidence="2" id="KW-0418">Kinase</keyword>
<dbReference type="PANTHER" id="PTHR18964">
    <property type="entry name" value="ROK (REPRESSOR, ORF, KINASE) FAMILY"/>
    <property type="match status" value="1"/>
</dbReference>
<dbReference type="InterPro" id="IPR036390">
    <property type="entry name" value="WH_DNA-bd_sf"/>
</dbReference>
<dbReference type="Proteomes" id="UP000198228">
    <property type="component" value="Chromosome I"/>
</dbReference>
<reference evidence="2 3" key="1">
    <citation type="submission" date="2016-06" db="EMBL/GenBank/DDBJ databases">
        <authorList>
            <person name="Kjaerup R.B."/>
            <person name="Dalgaard T.S."/>
            <person name="Juul-Madsen H.R."/>
        </authorList>
    </citation>
    <scope>NUCLEOTIDE SEQUENCE [LARGE SCALE GENOMIC DNA]</scope>
    <source>
        <strain evidence="2 3">DSM 43821</strain>
    </source>
</reference>
<dbReference type="Gene3D" id="3.30.420.40">
    <property type="match status" value="2"/>
</dbReference>
<dbReference type="AlphaFoldDB" id="A0A1C4YE51"/>
<dbReference type="EMBL" id="LT607410">
    <property type="protein sequence ID" value="SCF18906.1"/>
    <property type="molecule type" value="Genomic_DNA"/>
</dbReference>
<dbReference type="InterPro" id="IPR043129">
    <property type="entry name" value="ATPase_NBD"/>
</dbReference>
<dbReference type="SUPFAM" id="SSF53067">
    <property type="entry name" value="Actin-like ATPase domain"/>
    <property type="match status" value="1"/>
</dbReference>
<dbReference type="InterPro" id="IPR036388">
    <property type="entry name" value="WH-like_DNA-bd_sf"/>
</dbReference>
<dbReference type="Pfam" id="PF00480">
    <property type="entry name" value="ROK"/>
    <property type="match status" value="1"/>
</dbReference>
<evidence type="ECO:0000313" key="2">
    <source>
        <dbReference type="EMBL" id="SCF18906.1"/>
    </source>
</evidence>
<sequence>MASPSRHRAEAARWLTASQVLATLHRRPGITRAAMAAELQLTSGFAAEITARLRELRLLTETPAPARGRGRPTTVLRPHPDGPVVLAVDLRQEDWRHAVATVDGQVHEVRQHSHRTREPATVLAAVRHSVEATRKRYGARLRAVSLAVAGTIHDGHLVQAATLGWRSVDLTTITAGTDLPLLLGNDATLAGVAEARTGAAVAAGTALHLIVGVGIGGTLTIAGVPVTGAHGAAGEYGHLPFGDREQCCPCGARGCWDLDVDGRGLARHLGEPPPADPRRYAGQVLDRSVVDPRARQAVRAVAASLGSGIAGLANIHDPDLITLGGLGPALRHAAADAFDTAYTDGLMALHRARPPSVVDAAHGDEGSLRGAAIVGLDHLTGQSALAEWVRTLATPPGDAAPTVSG</sequence>
<organism evidence="2 3">
    <name type="scientific">Micromonospora purpureochromogenes</name>
    <dbReference type="NCBI Taxonomy" id="47872"/>
    <lineage>
        <taxon>Bacteria</taxon>
        <taxon>Bacillati</taxon>
        <taxon>Actinomycetota</taxon>
        <taxon>Actinomycetes</taxon>
        <taxon>Micromonosporales</taxon>
        <taxon>Micromonosporaceae</taxon>
        <taxon>Micromonospora</taxon>
    </lineage>
</organism>
<gene>
    <name evidence="2" type="ORF">GA0074696_3295</name>
</gene>
<evidence type="ECO:0000313" key="3">
    <source>
        <dbReference type="Proteomes" id="UP000198228"/>
    </source>
</evidence>
<name>A0A1C4YE51_9ACTN</name>
<dbReference type="PANTHER" id="PTHR18964:SF149">
    <property type="entry name" value="BIFUNCTIONAL UDP-N-ACETYLGLUCOSAMINE 2-EPIMERASE_N-ACETYLMANNOSAMINE KINASE"/>
    <property type="match status" value="1"/>
</dbReference>
<protein>
    <submittedName>
        <fullName evidence="2">Sugar kinase of the NBD/HSP70 family, may contain an N-terminal HTH domain</fullName>
    </submittedName>
</protein>
<accession>A0A1C4YE51</accession>
<dbReference type="RefSeq" id="WP_088961899.1">
    <property type="nucleotide sequence ID" value="NZ_LT607410.1"/>
</dbReference>
<keyword evidence="2" id="KW-0808">Transferase</keyword>
<dbReference type="GO" id="GO:0016301">
    <property type="term" value="F:kinase activity"/>
    <property type="evidence" value="ECO:0007669"/>
    <property type="project" value="UniProtKB-KW"/>
</dbReference>